<evidence type="ECO:0000259" key="6">
    <source>
        <dbReference type="Pfam" id="PF00700"/>
    </source>
</evidence>
<dbReference type="GO" id="GO:0009288">
    <property type="term" value="C:bacterial-type flagellum"/>
    <property type="evidence" value="ECO:0007669"/>
    <property type="project" value="UniProtKB-SubCell"/>
</dbReference>
<evidence type="ECO:0000256" key="2">
    <source>
        <dbReference type="ARBA" id="ARBA00022525"/>
    </source>
</evidence>
<dbReference type="AlphaFoldDB" id="W0SGC9"/>
<comment type="similarity">
    <text evidence="1 4">Belongs to the bacterial flagellin family.</text>
</comment>
<dbReference type="PRINTS" id="PR00207">
    <property type="entry name" value="FLAGELLIN"/>
</dbReference>
<keyword evidence="8" id="KW-1185">Reference proteome</keyword>
<dbReference type="KEGG" id="shd:SUTH_00967"/>
<dbReference type="Proteomes" id="UP000031637">
    <property type="component" value="Chromosome"/>
</dbReference>
<keyword evidence="3 4" id="KW-0975">Bacterial flagellum</keyword>
<dbReference type="GO" id="GO:0005198">
    <property type="term" value="F:structural molecule activity"/>
    <property type="evidence" value="ECO:0007669"/>
    <property type="project" value="UniProtKB-UniRule"/>
</dbReference>
<dbReference type="Pfam" id="PF07196">
    <property type="entry name" value="Flagellin_IN"/>
    <property type="match status" value="1"/>
</dbReference>
<evidence type="ECO:0000256" key="1">
    <source>
        <dbReference type="ARBA" id="ARBA00005709"/>
    </source>
</evidence>
<evidence type="ECO:0000256" key="3">
    <source>
        <dbReference type="ARBA" id="ARBA00023143"/>
    </source>
</evidence>
<dbReference type="Gene3D" id="2.30.220.10">
    <property type="entry name" value="f41 fragment of flagellin, C-terminal domain"/>
    <property type="match status" value="1"/>
</dbReference>
<keyword evidence="7" id="KW-0966">Cell projection</keyword>
<comment type="subcellular location">
    <subcellularLocation>
        <location evidence="4">Secreted</location>
    </subcellularLocation>
    <subcellularLocation>
        <location evidence="4">Bacterial flagellum</location>
    </subcellularLocation>
</comment>
<dbReference type="EMBL" id="AP012547">
    <property type="protein sequence ID" value="BAO28773.1"/>
    <property type="molecule type" value="Genomic_DNA"/>
</dbReference>
<dbReference type="InterPro" id="IPR001029">
    <property type="entry name" value="Flagellin_N"/>
</dbReference>
<dbReference type="InterPro" id="IPR046358">
    <property type="entry name" value="Flagellin_C"/>
</dbReference>
<dbReference type="InterPro" id="IPR001492">
    <property type="entry name" value="Flagellin"/>
</dbReference>
<name>W0SGC9_9PROT</name>
<dbReference type="Pfam" id="PF00669">
    <property type="entry name" value="Flagellin_N"/>
    <property type="match status" value="1"/>
</dbReference>
<dbReference type="PANTHER" id="PTHR42792">
    <property type="entry name" value="FLAGELLIN"/>
    <property type="match status" value="1"/>
</dbReference>
<keyword evidence="2 4" id="KW-0964">Secreted</keyword>
<dbReference type="Gene3D" id="1.20.1330.10">
    <property type="entry name" value="f41 fragment of flagellin, N-terminal domain"/>
    <property type="match status" value="1"/>
</dbReference>
<proteinExistence type="inferred from homology"/>
<dbReference type="InterPro" id="IPR010810">
    <property type="entry name" value="Flagellin_hook_IN_motif"/>
</dbReference>
<organism evidence="7 8">
    <name type="scientific">Sulfuritalea hydrogenivorans sk43H</name>
    <dbReference type="NCBI Taxonomy" id="1223802"/>
    <lineage>
        <taxon>Bacteria</taxon>
        <taxon>Pseudomonadati</taxon>
        <taxon>Pseudomonadota</taxon>
        <taxon>Betaproteobacteria</taxon>
        <taxon>Nitrosomonadales</taxon>
        <taxon>Sterolibacteriaceae</taxon>
        <taxon>Sulfuritalea</taxon>
    </lineage>
</organism>
<sequence>MAQVINTNIQSLNAQRNLNTSQTSLSTSLQRLSSGLRINSAKDDAAGLAIASRFTSQIRGLDQARRNANDGISLAQTAEGALSGSQDILQRMRELAVQSANETNSASDRAALQGEVANLSSELDRIAQTTQFNGRNLLDGTFTYAQFQVGANANQTITATSANFRTNNYGSYRMGAQAVLASNPEPTRGALVAGSTANTITSTVAAATRLAGDTFTINGALGSADVTYGASASARDVAALVNAKTGQTGVTANAVTEIKMGTLTAASSYSFQMTSDNASAVTIAFTTGATINADGLSAAVNAFNDKSATTGVTARVDDLGTSLVLTNASGNNMTVSTLVNTSAAYTLTAFTGANNGGITAAVVTAANAAATNVVVGELSLDSDKSFNVSGATVDEFFSAATASAQQQTVQYADVSSKDAANRSIAIIDGALANVGSQRARYGALQNRFETTVTSLQTTSENLAASRSRIQDADFAMETANLTRAQILQQAGIAMLAQANALPNQVLTLLRG</sequence>
<keyword evidence="7" id="KW-0282">Flagellum</keyword>
<accession>W0SGC9</accession>
<dbReference type="PANTHER" id="PTHR42792:SF2">
    <property type="entry name" value="FLAGELLIN"/>
    <property type="match status" value="1"/>
</dbReference>
<dbReference type="RefSeq" id="WP_041097510.1">
    <property type="nucleotide sequence ID" value="NZ_AP012547.1"/>
</dbReference>
<gene>
    <name evidence="7" type="ORF">SUTH_00967</name>
</gene>
<dbReference type="Gene3D" id="6.10.280.190">
    <property type="match status" value="1"/>
</dbReference>
<dbReference type="OrthoDB" id="9796789at2"/>
<dbReference type="STRING" id="1223802.SUTH_00967"/>
<dbReference type="Gene3D" id="2.170.280.10">
    <property type="entry name" value="f41 fragment of flagellin, middle domain"/>
    <property type="match status" value="1"/>
</dbReference>
<dbReference type="HOGENOM" id="CLU_011142_7_1_4"/>
<dbReference type="Gene3D" id="6.10.10.10">
    <property type="entry name" value="Flagellar export chaperone, C-terminal domain"/>
    <property type="match status" value="1"/>
</dbReference>
<reference evidence="7 8" key="1">
    <citation type="journal article" date="2014" name="Syst. Appl. Microbiol.">
        <title>Complete genomes of freshwater sulfur oxidizers Sulfuricella denitrificans skB26 and Sulfuritalea hydrogenivorans sk43H: genetic insights into the sulfur oxidation pathway of betaproteobacteria.</title>
        <authorList>
            <person name="Watanabe T."/>
            <person name="Kojima H."/>
            <person name="Fukui M."/>
        </authorList>
    </citation>
    <scope>NUCLEOTIDE SEQUENCE [LARGE SCALE GENOMIC DNA]</scope>
    <source>
        <strain evidence="7">DSM22779</strain>
    </source>
</reference>
<evidence type="ECO:0000259" key="5">
    <source>
        <dbReference type="Pfam" id="PF00669"/>
    </source>
</evidence>
<dbReference type="GO" id="GO:0005576">
    <property type="term" value="C:extracellular region"/>
    <property type="evidence" value="ECO:0007669"/>
    <property type="project" value="UniProtKB-SubCell"/>
</dbReference>
<feature type="domain" description="Flagellin C-terminal" evidence="6">
    <location>
        <begin position="424"/>
        <end position="509"/>
    </location>
</feature>
<evidence type="ECO:0000313" key="7">
    <source>
        <dbReference type="EMBL" id="BAO28773.1"/>
    </source>
</evidence>
<dbReference type="InterPro" id="IPR042187">
    <property type="entry name" value="Flagellin_C_sub2"/>
</dbReference>
<comment type="function">
    <text evidence="4">Flagellin is the subunit protein which polymerizes to form the filaments of bacterial flagella.</text>
</comment>
<feature type="domain" description="Flagellin N-terminal" evidence="5">
    <location>
        <begin position="5"/>
        <end position="143"/>
    </location>
</feature>
<keyword evidence="7" id="KW-0969">Cilium</keyword>
<evidence type="ECO:0000256" key="4">
    <source>
        <dbReference type="RuleBase" id="RU362073"/>
    </source>
</evidence>
<protein>
    <recommendedName>
        <fullName evidence="4">Flagellin</fullName>
    </recommendedName>
</protein>
<dbReference type="SUPFAM" id="SSF64518">
    <property type="entry name" value="Phase 1 flagellin"/>
    <property type="match status" value="1"/>
</dbReference>
<evidence type="ECO:0000313" key="8">
    <source>
        <dbReference type="Proteomes" id="UP000031637"/>
    </source>
</evidence>
<dbReference type="Pfam" id="PF00700">
    <property type="entry name" value="Flagellin_C"/>
    <property type="match status" value="1"/>
</dbReference>